<accession>A0A0W0VX11</accession>
<proteinExistence type="inferred from homology"/>
<reference evidence="6 7" key="1">
    <citation type="submission" date="2015-11" db="EMBL/GenBank/DDBJ databases">
        <title>Genomic analysis of 38 Legionella species identifies large and diverse effector repertoires.</title>
        <authorList>
            <person name="Burstein D."/>
            <person name="Amaro F."/>
            <person name="Zusman T."/>
            <person name="Lifshitz Z."/>
            <person name="Cohen O."/>
            <person name="Gilbert J.A."/>
            <person name="Pupko T."/>
            <person name="Shuman H.A."/>
            <person name="Segal G."/>
        </authorList>
    </citation>
    <scope>NUCLEOTIDE SEQUENCE [LARGE SCALE GENOMIC DNA]</scope>
    <source>
        <strain evidence="6 7">PX-1-G2-E2</strain>
    </source>
</reference>
<dbReference type="PATRIC" id="fig|466.6.peg.2952"/>
<dbReference type="Gene3D" id="3.30.160.390">
    <property type="entry name" value="Integrase, DNA-binding domain"/>
    <property type="match status" value="1"/>
</dbReference>
<keyword evidence="4" id="KW-0233">DNA recombination</keyword>
<evidence type="ECO:0000256" key="3">
    <source>
        <dbReference type="ARBA" id="ARBA00023125"/>
    </source>
</evidence>
<evidence type="ECO:0000256" key="4">
    <source>
        <dbReference type="ARBA" id="ARBA00023172"/>
    </source>
</evidence>
<evidence type="ECO:0000256" key="2">
    <source>
        <dbReference type="ARBA" id="ARBA00022908"/>
    </source>
</evidence>
<sequence>MSKLKKKDIKEALPKDKEYKKHDGNGLFLRVRPSGAKSWIFIFSLPGERRLNKMTLGSVNDVSIEDAREQVLELRKYVASGIDPRSARAAAVAENTQAVTMQVLFEHWIAFEKVAEQVTAKWIKRHEDRWRLHLKNSLGKLLARDITRAHLAMVLDAMTRKGIREETRKALTTLNLMLDYALTRNLIEQNPARTLKPKDFAATANRPRDRVLSLDELRRVWLALDQASDTTSTSKQSSTTSIIIATAIKLLILTGARRGEVASMRWDELNLNDGVWSLPAEKTKNRQSHTIYLSSLAVELIQQLSLISSSHPFVFYGGRISSKGHIHEDTLTGLIGRLRGVAKGAKKKKLDTALLTDMAPFSIHDLRRTAATAWGEYLKTEPHVIERMLNHQPVNKLVAVYQRATYLTEQKNAWIAWSDFIQKQVI</sequence>
<dbReference type="InterPro" id="IPR038488">
    <property type="entry name" value="Integrase_DNA-bd_sf"/>
</dbReference>
<dbReference type="PROSITE" id="PS51898">
    <property type="entry name" value="TYR_RECOMBINASE"/>
    <property type="match status" value="1"/>
</dbReference>
<keyword evidence="3" id="KW-0238">DNA-binding</keyword>
<dbReference type="InterPro" id="IPR002104">
    <property type="entry name" value="Integrase_catalytic"/>
</dbReference>
<dbReference type="PANTHER" id="PTHR30629">
    <property type="entry name" value="PROPHAGE INTEGRASE"/>
    <property type="match status" value="1"/>
</dbReference>
<dbReference type="Gene3D" id="1.10.150.130">
    <property type="match status" value="1"/>
</dbReference>
<evidence type="ECO:0000313" key="7">
    <source>
        <dbReference type="Proteomes" id="UP000054908"/>
    </source>
</evidence>
<dbReference type="Pfam" id="PF13356">
    <property type="entry name" value="Arm-DNA-bind_3"/>
    <property type="match status" value="1"/>
</dbReference>
<keyword evidence="7" id="KW-1185">Reference proteome</keyword>
<dbReference type="CDD" id="cd00801">
    <property type="entry name" value="INT_P4_C"/>
    <property type="match status" value="1"/>
</dbReference>
<dbReference type="Proteomes" id="UP000054908">
    <property type="component" value="Unassembled WGS sequence"/>
</dbReference>
<evidence type="ECO:0000256" key="1">
    <source>
        <dbReference type="ARBA" id="ARBA00008857"/>
    </source>
</evidence>
<dbReference type="STRING" id="466.Lmac_2764"/>
<dbReference type="GO" id="GO:0015074">
    <property type="term" value="P:DNA integration"/>
    <property type="evidence" value="ECO:0007669"/>
    <property type="project" value="UniProtKB-KW"/>
</dbReference>
<dbReference type="PANTHER" id="PTHR30629:SF2">
    <property type="entry name" value="PROPHAGE INTEGRASE INTS-RELATED"/>
    <property type="match status" value="1"/>
</dbReference>
<comment type="caution">
    <text evidence="6">The sequence shown here is derived from an EMBL/GenBank/DDBJ whole genome shotgun (WGS) entry which is preliminary data.</text>
</comment>
<comment type="similarity">
    <text evidence="1">Belongs to the 'phage' integrase family.</text>
</comment>
<organism evidence="6 7">
    <name type="scientific">Legionella maceachernii</name>
    <dbReference type="NCBI Taxonomy" id="466"/>
    <lineage>
        <taxon>Bacteria</taxon>
        <taxon>Pseudomonadati</taxon>
        <taxon>Pseudomonadota</taxon>
        <taxon>Gammaproteobacteria</taxon>
        <taxon>Legionellales</taxon>
        <taxon>Legionellaceae</taxon>
        <taxon>Legionella</taxon>
    </lineage>
</organism>
<keyword evidence="2" id="KW-0229">DNA integration</keyword>
<dbReference type="AlphaFoldDB" id="A0A0W0VX11"/>
<dbReference type="SUPFAM" id="SSF56349">
    <property type="entry name" value="DNA breaking-rejoining enzymes"/>
    <property type="match status" value="1"/>
</dbReference>
<dbReference type="InterPro" id="IPR050808">
    <property type="entry name" value="Phage_Integrase"/>
</dbReference>
<dbReference type="InterPro" id="IPR011010">
    <property type="entry name" value="DNA_brk_join_enz"/>
</dbReference>
<dbReference type="EMBL" id="LNYL01000050">
    <property type="protein sequence ID" value="KTD24677.1"/>
    <property type="molecule type" value="Genomic_DNA"/>
</dbReference>
<evidence type="ECO:0000259" key="5">
    <source>
        <dbReference type="PROSITE" id="PS51898"/>
    </source>
</evidence>
<protein>
    <submittedName>
        <fullName evidence="6">Integrase</fullName>
    </submittedName>
</protein>
<dbReference type="Pfam" id="PF22022">
    <property type="entry name" value="Phage_int_M"/>
    <property type="match status" value="1"/>
</dbReference>
<dbReference type="InterPro" id="IPR053876">
    <property type="entry name" value="Phage_int_M"/>
</dbReference>
<dbReference type="InterPro" id="IPR010998">
    <property type="entry name" value="Integrase_recombinase_N"/>
</dbReference>
<gene>
    <name evidence="6" type="primary">int</name>
    <name evidence="6" type="ORF">Lmac_2764</name>
</gene>
<dbReference type="GO" id="GO:0006310">
    <property type="term" value="P:DNA recombination"/>
    <property type="evidence" value="ECO:0007669"/>
    <property type="project" value="UniProtKB-KW"/>
</dbReference>
<feature type="domain" description="Tyr recombinase" evidence="5">
    <location>
        <begin position="207"/>
        <end position="415"/>
    </location>
</feature>
<dbReference type="Gene3D" id="1.10.443.10">
    <property type="entry name" value="Intergrase catalytic core"/>
    <property type="match status" value="1"/>
</dbReference>
<name>A0A0W0VX11_9GAMM</name>
<dbReference type="InterPro" id="IPR025166">
    <property type="entry name" value="Integrase_DNA_bind_dom"/>
</dbReference>
<dbReference type="InterPro" id="IPR013762">
    <property type="entry name" value="Integrase-like_cat_sf"/>
</dbReference>
<dbReference type="GO" id="GO:0003677">
    <property type="term" value="F:DNA binding"/>
    <property type="evidence" value="ECO:0007669"/>
    <property type="project" value="UniProtKB-KW"/>
</dbReference>
<evidence type="ECO:0000313" key="6">
    <source>
        <dbReference type="EMBL" id="KTD24677.1"/>
    </source>
</evidence>
<dbReference type="Pfam" id="PF00589">
    <property type="entry name" value="Phage_integrase"/>
    <property type="match status" value="1"/>
</dbReference>
<dbReference type="OrthoDB" id="9795573at2"/>
<dbReference type="RefSeq" id="WP_058453440.1">
    <property type="nucleotide sequence ID" value="NZ_CAAAIB010000019.1"/>
</dbReference>